<dbReference type="InterPro" id="IPR000799">
    <property type="entry name" value="StAR-like"/>
</dbReference>
<dbReference type="PROSITE" id="PS50848">
    <property type="entry name" value="START"/>
    <property type="match status" value="1"/>
</dbReference>
<sequence>MLPATFKLCCGISHQHFRNMTGLKRTAVAAVAYEMRRMKIKDNFLSGTWDSLVQKKKPYAALKVEDERSETKWTFSTEELSYVKQGEDALQKALGILSQDAGWTTEIKTENGDNVMSKILPGIGKVFKLEGVLDATTEHVYHELYEKVDQMSSWNPSIKHLHVLRKIGKDTMVTYEIMGDTAGNIIGRRDFVSVRHCWKEGPCCYLTGIATESKCMPPQKDFVRGETGISCIILHPAGTKNKTRFTWLLSMDLKGWLPKSLINQALSRAQVDFTEHLRRQLSSSSFSISC</sequence>
<proteinExistence type="predicted"/>
<dbReference type="Pfam" id="PF01852">
    <property type="entry name" value="START"/>
    <property type="match status" value="1"/>
</dbReference>
<dbReference type="PANTHER" id="PTHR46489:SF2">
    <property type="entry name" value="START DOMAIN-CONTAINING PROTEIN 1"/>
    <property type="match status" value="1"/>
</dbReference>
<comment type="caution">
    <text evidence="11">The sequence shown here is derived from an EMBL/GenBank/DDBJ whole genome shotgun (WGS) entry which is preliminary data.</text>
</comment>
<keyword evidence="4" id="KW-0813">Transport</keyword>
<evidence type="ECO:0000256" key="9">
    <source>
        <dbReference type="ARBA" id="ARBA00032620"/>
    </source>
</evidence>
<evidence type="ECO:0000256" key="3">
    <source>
        <dbReference type="ARBA" id="ARBA00011279"/>
    </source>
</evidence>
<dbReference type="Gene3D" id="3.30.530.20">
    <property type="match status" value="1"/>
</dbReference>
<evidence type="ECO:0000256" key="1">
    <source>
        <dbReference type="ARBA" id="ARBA00004173"/>
    </source>
</evidence>
<reference evidence="11 12" key="1">
    <citation type="journal article" date="2018" name="Nat. Ecol. Evol.">
        <title>Shark genomes provide insights into elasmobranch evolution and the origin of vertebrates.</title>
        <authorList>
            <person name="Hara Y"/>
            <person name="Yamaguchi K"/>
            <person name="Onimaru K"/>
            <person name="Kadota M"/>
            <person name="Koyanagi M"/>
            <person name="Keeley SD"/>
            <person name="Tatsumi K"/>
            <person name="Tanaka K"/>
            <person name="Motone F"/>
            <person name="Kageyama Y"/>
            <person name="Nozu R"/>
            <person name="Adachi N"/>
            <person name="Nishimura O"/>
            <person name="Nakagawa R"/>
            <person name="Tanegashima C"/>
            <person name="Kiyatake I"/>
            <person name="Matsumoto R"/>
            <person name="Murakumo K"/>
            <person name="Nishida K"/>
            <person name="Terakita A"/>
            <person name="Kuratani S"/>
            <person name="Sato K"/>
            <person name="Hyodo S Kuraku.S."/>
        </authorList>
    </citation>
    <scope>NUCLEOTIDE SEQUENCE [LARGE SCALE GENOMIC DNA]</scope>
</reference>
<protein>
    <recommendedName>
        <fullName evidence="9">START domain-containing protein 1</fullName>
    </recommendedName>
</protein>
<dbReference type="Proteomes" id="UP000287033">
    <property type="component" value="Unassembled WGS sequence"/>
</dbReference>
<evidence type="ECO:0000256" key="7">
    <source>
        <dbReference type="ARBA" id="ARBA00023128"/>
    </source>
</evidence>
<dbReference type="GO" id="GO:0015485">
    <property type="term" value="F:cholesterol binding"/>
    <property type="evidence" value="ECO:0007669"/>
    <property type="project" value="InterPro"/>
</dbReference>
<dbReference type="SUPFAM" id="SSF55961">
    <property type="entry name" value="Bet v1-like"/>
    <property type="match status" value="1"/>
</dbReference>
<dbReference type="GO" id="GO:0005739">
    <property type="term" value="C:mitochondrion"/>
    <property type="evidence" value="ECO:0007669"/>
    <property type="project" value="UniProtKB-SubCell"/>
</dbReference>
<keyword evidence="7" id="KW-0496">Mitochondrion</keyword>
<dbReference type="AlphaFoldDB" id="A0A401SPZ0"/>
<dbReference type="PRINTS" id="PR00978">
    <property type="entry name" value="STARPROTEIN"/>
</dbReference>
<dbReference type="GO" id="GO:0032367">
    <property type="term" value="P:intracellular cholesterol transport"/>
    <property type="evidence" value="ECO:0007669"/>
    <property type="project" value="TreeGrafter"/>
</dbReference>
<dbReference type="STRING" id="137246.A0A401SPZ0"/>
<dbReference type="EMBL" id="BEZZ01000438">
    <property type="protein sequence ID" value="GCC32479.1"/>
    <property type="molecule type" value="Genomic_DNA"/>
</dbReference>
<evidence type="ECO:0000256" key="6">
    <source>
        <dbReference type="ARBA" id="ARBA00023121"/>
    </source>
</evidence>
<comment type="pathway">
    <text evidence="2">Steroid metabolism; cholesterol metabolism.</text>
</comment>
<dbReference type="GO" id="GO:0050810">
    <property type="term" value="P:regulation of steroid biosynthetic process"/>
    <property type="evidence" value="ECO:0007669"/>
    <property type="project" value="TreeGrafter"/>
</dbReference>
<accession>A0A401SPZ0</accession>
<evidence type="ECO:0000256" key="2">
    <source>
        <dbReference type="ARBA" id="ARBA00004731"/>
    </source>
</evidence>
<comment type="subunit">
    <text evidence="3">May interact with TSPO.</text>
</comment>
<dbReference type="UniPathway" id="UPA00296"/>
<dbReference type="InterPro" id="IPR002913">
    <property type="entry name" value="START_lipid-bd_dom"/>
</dbReference>
<dbReference type="PANTHER" id="PTHR46489">
    <property type="entry name" value="STEROIDOGENIC ACUTE REGULATORY PROTEIN, MITOCHONDRIAL"/>
    <property type="match status" value="1"/>
</dbReference>
<evidence type="ECO:0000259" key="10">
    <source>
        <dbReference type="PROSITE" id="PS50848"/>
    </source>
</evidence>
<dbReference type="InterPro" id="IPR029866">
    <property type="entry name" value="StAR"/>
</dbReference>
<organism evidence="11 12">
    <name type="scientific">Chiloscyllium punctatum</name>
    <name type="common">Brownbanded bambooshark</name>
    <name type="synonym">Hemiscyllium punctatum</name>
    <dbReference type="NCBI Taxonomy" id="137246"/>
    <lineage>
        <taxon>Eukaryota</taxon>
        <taxon>Metazoa</taxon>
        <taxon>Chordata</taxon>
        <taxon>Craniata</taxon>
        <taxon>Vertebrata</taxon>
        <taxon>Chondrichthyes</taxon>
        <taxon>Elasmobranchii</taxon>
        <taxon>Galeomorphii</taxon>
        <taxon>Galeoidea</taxon>
        <taxon>Orectolobiformes</taxon>
        <taxon>Hemiscylliidae</taxon>
        <taxon>Chiloscyllium</taxon>
    </lineage>
</organism>
<keyword evidence="5" id="KW-0445">Lipid transport</keyword>
<dbReference type="SMART" id="SM00234">
    <property type="entry name" value="START"/>
    <property type="match status" value="1"/>
</dbReference>
<evidence type="ECO:0000256" key="5">
    <source>
        <dbReference type="ARBA" id="ARBA00023055"/>
    </source>
</evidence>
<feature type="domain" description="START" evidence="10">
    <location>
        <begin position="98"/>
        <end position="286"/>
    </location>
</feature>
<keyword evidence="8" id="KW-0755">Steroidogenesis</keyword>
<name>A0A401SPZ0_CHIPU</name>
<comment type="subcellular location">
    <subcellularLocation>
        <location evidence="1">Mitochondrion</location>
    </subcellularLocation>
</comment>
<dbReference type="OMA" id="CIVIQAL"/>
<dbReference type="GO" id="GO:0006694">
    <property type="term" value="P:steroid biosynthetic process"/>
    <property type="evidence" value="ECO:0007669"/>
    <property type="project" value="UniProtKB-KW"/>
</dbReference>
<evidence type="ECO:0000313" key="11">
    <source>
        <dbReference type="EMBL" id="GCC32479.1"/>
    </source>
</evidence>
<evidence type="ECO:0000256" key="4">
    <source>
        <dbReference type="ARBA" id="ARBA00022448"/>
    </source>
</evidence>
<dbReference type="OrthoDB" id="74575at2759"/>
<keyword evidence="6" id="KW-0446">Lipid-binding</keyword>
<keyword evidence="12" id="KW-1185">Reference proteome</keyword>
<dbReference type="InterPro" id="IPR023393">
    <property type="entry name" value="START-like_dom_sf"/>
</dbReference>
<gene>
    <name evidence="11" type="ORF">chiPu_0010940</name>
</gene>
<dbReference type="GO" id="GO:0008203">
    <property type="term" value="P:cholesterol metabolic process"/>
    <property type="evidence" value="ECO:0007669"/>
    <property type="project" value="UniProtKB-UniPathway"/>
</dbReference>
<evidence type="ECO:0000256" key="8">
    <source>
        <dbReference type="ARBA" id="ARBA00023250"/>
    </source>
</evidence>
<dbReference type="GO" id="GO:0120020">
    <property type="term" value="F:cholesterol transfer activity"/>
    <property type="evidence" value="ECO:0007669"/>
    <property type="project" value="InterPro"/>
</dbReference>
<evidence type="ECO:0000313" key="12">
    <source>
        <dbReference type="Proteomes" id="UP000287033"/>
    </source>
</evidence>